<comment type="caution">
    <text evidence="1">The sequence shown here is derived from an EMBL/GenBank/DDBJ whole genome shotgun (WGS) entry which is preliminary data.</text>
</comment>
<accession>A0ABD3HJL2</accession>
<sequence length="305" mass="34882">MRTLRHEKERGSLKGLRLSGLKTVLHELFTDDTSLFIRAQARNFQVAIGVIELFEKASGASLNVQKSMVMALGNRRQNNWLRDVGCDVASSGRRFKFLGVLSGMNLQQAEITQHIVLPRTEEKSHAPNLWGYNADGKPKTVLIAWDKLLRPLECGGLAWSDLQDRMHSQLASKCIRILKQESELVNWIRLATAIMQKHNTGKEQSSWTLQDCLLLSPCTRVKHAPVFSQILASWSKIWPYLTIPENTLEIPRELSLLQLERLLTASGYNLEGNITKWRKWCRKLNWKAMADLINDQGGWKHMEDE</sequence>
<name>A0ABD3HJL2_9MARC</name>
<keyword evidence="2" id="KW-1185">Reference proteome</keyword>
<evidence type="ECO:0000313" key="1">
    <source>
        <dbReference type="EMBL" id="KAL3690567.1"/>
    </source>
</evidence>
<organism evidence="1 2">
    <name type="scientific">Riccia sorocarpa</name>
    <dbReference type="NCBI Taxonomy" id="122646"/>
    <lineage>
        <taxon>Eukaryota</taxon>
        <taxon>Viridiplantae</taxon>
        <taxon>Streptophyta</taxon>
        <taxon>Embryophyta</taxon>
        <taxon>Marchantiophyta</taxon>
        <taxon>Marchantiopsida</taxon>
        <taxon>Marchantiidae</taxon>
        <taxon>Marchantiales</taxon>
        <taxon>Ricciaceae</taxon>
        <taxon>Riccia</taxon>
    </lineage>
</organism>
<evidence type="ECO:0008006" key="3">
    <source>
        <dbReference type="Google" id="ProtNLM"/>
    </source>
</evidence>
<gene>
    <name evidence="1" type="ORF">R1sor_016876</name>
</gene>
<dbReference type="AlphaFoldDB" id="A0ABD3HJL2"/>
<reference evidence="1 2" key="1">
    <citation type="submission" date="2024-09" db="EMBL/GenBank/DDBJ databases">
        <title>Chromosome-scale assembly of Riccia sorocarpa.</title>
        <authorList>
            <person name="Paukszto L."/>
        </authorList>
    </citation>
    <scope>NUCLEOTIDE SEQUENCE [LARGE SCALE GENOMIC DNA]</scope>
    <source>
        <strain evidence="1">LP-2024</strain>
        <tissue evidence="1">Aerial parts of the thallus</tissue>
    </source>
</reference>
<proteinExistence type="predicted"/>
<dbReference type="Proteomes" id="UP001633002">
    <property type="component" value="Unassembled WGS sequence"/>
</dbReference>
<evidence type="ECO:0000313" key="2">
    <source>
        <dbReference type="Proteomes" id="UP001633002"/>
    </source>
</evidence>
<dbReference type="EMBL" id="JBJQOH010000004">
    <property type="protein sequence ID" value="KAL3690567.1"/>
    <property type="molecule type" value="Genomic_DNA"/>
</dbReference>
<protein>
    <recommendedName>
        <fullName evidence="3">Reverse transcriptase domain-containing protein</fullName>
    </recommendedName>
</protein>